<evidence type="ECO:0000256" key="1">
    <source>
        <dbReference type="SAM" id="MobiDB-lite"/>
    </source>
</evidence>
<keyword evidence="3" id="KW-1185">Reference proteome</keyword>
<dbReference type="Proteomes" id="UP000772434">
    <property type="component" value="Unassembled WGS sequence"/>
</dbReference>
<organism evidence="2 3">
    <name type="scientific">Rhodocollybia butyracea</name>
    <dbReference type="NCBI Taxonomy" id="206335"/>
    <lineage>
        <taxon>Eukaryota</taxon>
        <taxon>Fungi</taxon>
        <taxon>Dikarya</taxon>
        <taxon>Basidiomycota</taxon>
        <taxon>Agaricomycotina</taxon>
        <taxon>Agaricomycetes</taxon>
        <taxon>Agaricomycetidae</taxon>
        <taxon>Agaricales</taxon>
        <taxon>Marasmiineae</taxon>
        <taxon>Omphalotaceae</taxon>
        <taxon>Rhodocollybia</taxon>
    </lineage>
</organism>
<name>A0A9P5P8N1_9AGAR</name>
<sequence length="86" mass="9114">MSESSEREELSNTSPSGRRGLGESREGSPSSMRSVIETGPQGSSTPPGINSGIRQFPARVPSPMDGTRPIGPGLRELYGLYGLLRP</sequence>
<feature type="compositionally biased region" description="Basic and acidic residues" evidence="1">
    <location>
        <begin position="1"/>
        <end position="10"/>
    </location>
</feature>
<gene>
    <name evidence="2" type="ORF">BDP27DRAFT_1429438</name>
</gene>
<feature type="region of interest" description="Disordered" evidence="1">
    <location>
        <begin position="1"/>
        <end position="74"/>
    </location>
</feature>
<proteinExistence type="predicted"/>
<accession>A0A9P5P8N1</accession>
<dbReference type="AlphaFoldDB" id="A0A9P5P8N1"/>
<protein>
    <submittedName>
        <fullName evidence="2">Uncharacterized protein</fullName>
    </submittedName>
</protein>
<dbReference type="EMBL" id="JADNRY010000219">
    <property type="protein sequence ID" value="KAF9060974.1"/>
    <property type="molecule type" value="Genomic_DNA"/>
</dbReference>
<reference evidence="2" key="1">
    <citation type="submission" date="2020-11" db="EMBL/GenBank/DDBJ databases">
        <authorList>
            <consortium name="DOE Joint Genome Institute"/>
            <person name="Ahrendt S."/>
            <person name="Riley R."/>
            <person name="Andreopoulos W."/>
            <person name="Labutti K."/>
            <person name="Pangilinan J."/>
            <person name="Ruiz-Duenas F.J."/>
            <person name="Barrasa J.M."/>
            <person name="Sanchez-Garcia M."/>
            <person name="Camarero S."/>
            <person name="Miyauchi S."/>
            <person name="Serrano A."/>
            <person name="Linde D."/>
            <person name="Babiker R."/>
            <person name="Drula E."/>
            <person name="Ayuso-Fernandez I."/>
            <person name="Pacheco R."/>
            <person name="Padilla G."/>
            <person name="Ferreira P."/>
            <person name="Barriuso J."/>
            <person name="Kellner H."/>
            <person name="Castanera R."/>
            <person name="Alfaro M."/>
            <person name="Ramirez L."/>
            <person name="Pisabarro A.G."/>
            <person name="Kuo A."/>
            <person name="Tritt A."/>
            <person name="Lipzen A."/>
            <person name="He G."/>
            <person name="Yan M."/>
            <person name="Ng V."/>
            <person name="Cullen D."/>
            <person name="Martin F."/>
            <person name="Rosso M.-N."/>
            <person name="Henrissat B."/>
            <person name="Hibbett D."/>
            <person name="Martinez A.T."/>
            <person name="Grigoriev I.V."/>
        </authorList>
    </citation>
    <scope>NUCLEOTIDE SEQUENCE</scope>
    <source>
        <strain evidence="2">AH 40177</strain>
    </source>
</reference>
<comment type="caution">
    <text evidence="2">The sequence shown here is derived from an EMBL/GenBank/DDBJ whole genome shotgun (WGS) entry which is preliminary data.</text>
</comment>
<evidence type="ECO:0000313" key="2">
    <source>
        <dbReference type="EMBL" id="KAF9060974.1"/>
    </source>
</evidence>
<evidence type="ECO:0000313" key="3">
    <source>
        <dbReference type="Proteomes" id="UP000772434"/>
    </source>
</evidence>